<dbReference type="PANTHER" id="PTHR42855">
    <property type="entry name" value="ABC TRANSPORTER ATP-BINDING SUBUNIT"/>
    <property type="match status" value="1"/>
</dbReference>
<dbReference type="InterPro" id="IPR027417">
    <property type="entry name" value="P-loop_NTPase"/>
</dbReference>
<dbReference type="RefSeq" id="WP_183538448.1">
    <property type="nucleotide sequence ID" value="NZ_DASWOY010000027.1"/>
</dbReference>
<dbReference type="InterPro" id="IPR017871">
    <property type="entry name" value="ABC_transporter-like_CS"/>
</dbReference>
<feature type="domain" description="ABC transporter" evidence="3">
    <location>
        <begin position="325"/>
        <end position="519"/>
    </location>
</feature>
<dbReference type="Proteomes" id="UP000562464">
    <property type="component" value="Unassembled WGS sequence"/>
</dbReference>
<sequence>MSILEVKNLSHGFGDRTIFEDVNFRLLKGEHIGFVGANGEGKSTFMSIITGTLTPDEGKVIWSKQHRVGYMDQHAVLGQGKTTREALSDAFKYLFDVEAQISDLYLKMGDMDPDTMNAALEEVGELQEELDTSDFYLIDSKVEEAARGLGLTDLLDKDVSELSGGQRTKILLGKLLLEKPDILLLDEPTNYLDEEHIFWLKNYLQNYKNAFILISHDVPFMDSVVTVIYHVHGLGLTRYSMGYAEFERVFEEKKVQLEALHNAQVAEAEKLKDFIARKKANLATSGQAKAREKKLAKMEIVDTISEKPKPHFEFKSSRKSSRLVFEAKELIIGYPATGPLSSVINLKVESGDKIAFVGSNGIGKSTLLKSLMGLIPSLNGEVKKGEFQHIAYFEQEVKEPSTKNVLDDLWDEYPSWNQAELRGALARVGLTSKQIESRVHVLSGGEQSKLRFAKLMNTESNILILDEPTNHLDVDAKYELQRAIKEYAGTVLMISHEPEFYEDCTDLVINCEEWTTKVI</sequence>
<feature type="domain" description="ABC transporter" evidence="3">
    <location>
        <begin position="4"/>
        <end position="258"/>
    </location>
</feature>
<evidence type="ECO:0000313" key="5">
    <source>
        <dbReference type="Proteomes" id="UP000562464"/>
    </source>
</evidence>
<dbReference type="SMART" id="SM00382">
    <property type="entry name" value="AAA"/>
    <property type="match status" value="2"/>
</dbReference>
<dbReference type="PROSITE" id="PS00211">
    <property type="entry name" value="ABC_TRANSPORTER_1"/>
    <property type="match status" value="2"/>
</dbReference>
<dbReference type="InterPro" id="IPR032781">
    <property type="entry name" value="ABC_tran_Xtn"/>
</dbReference>
<protein>
    <submittedName>
        <fullName evidence="4">ATPase subunit of ABC transporter with duplicated ATPase domains</fullName>
    </submittedName>
</protein>
<dbReference type="CDD" id="cd03221">
    <property type="entry name" value="ABCF_EF-3"/>
    <property type="match status" value="2"/>
</dbReference>
<keyword evidence="1" id="KW-0547">Nucleotide-binding</keyword>
<dbReference type="InterPro" id="IPR003439">
    <property type="entry name" value="ABC_transporter-like_ATP-bd"/>
</dbReference>
<dbReference type="Pfam" id="PF00005">
    <property type="entry name" value="ABC_tran"/>
    <property type="match status" value="2"/>
</dbReference>
<dbReference type="InterPro" id="IPR051309">
    <property type="entry name" value="ABCF_ATPase"/>
</dbReference>
<dbReference type="EMBL" id="JACHHV010000002">
    <property type="protein sequence ID" value="MBB5887348.1"/>
    <property type="molecule type" value="Genomic_DNA"/>
</dbReference>
<name>A0A841C6I1_9LACT</name>
<dbReference type="GO" id="GO:0016887">
    <property type="term" value="F:ATP hydrolysis activity"/>
    <property type="evidence" value="ECO:0007669"/>
    <property type="project" value="InterPro"/>
</dbReference>
<dbReference type="SUPFAM" id="SSF52540">
    <property type="entry name" value="P-loop containing nucleoside triphosphate hydrolases"/>
    <property type="match status" value="2"/>
</dbReference>
<evidence type="ECO:0000313" key="4">
    <source>
        <dbReference type="EMBL" id="MBB5887348.1"/>
    </source>
</evidence>
<dbReference type="PROSITE" id="PS50893">
    <property type="entry name" value="ABC_TRANSPORTER_2"/>
    <property type="match status" value="2"/>
</dbReference>
<evidence type="ECO:0000259" key="3">
    <source>
        <dbReference type="PROSITE" id="PS50893"/>
    </source>
</evidence>
<dbReference type="InterPro" id="IPR003593">
    <property type="entry name" value="AAA+_ATPase"/>
</dbReference>
<comment type="caution">
    <text evidence="4">The sequence shown here is derived from an EMBL/GenBank/DDBJ whole genome shotgun (WGS) entry which is preliminary data.</text>
</comment>
<keyword evidence="5" id="KW-1185">Reference proteome</keyword>
<dbReference type="AlphaFoldDB" id="A0A841C6I1"/>
<evidence type="ECO:0000256" key="2">
    <source>
        <dbReference type="ARBA" id="ARBA00022840"/>
    </source>
</evidence>
<dbReference type="PANTHER" id="PTHR42855:SF2">
    <property type="entry name" value="DRUG RESISTANCE ABC TRANSPORTER,ATP-BINDING PROTEIN"/>
    <property type="match status" value="1"/>
</dbReference>
<accession>A0A841C6I1</accession>
<keyword evidence="2" id="KW-0067">ATP-binding</keyword>
<gene>
    <name evidence="4" type="ORF">HNQ37_000218</name>
</gene>
<dbReference type="Pfam" id="PF12848">
    <property type="entry name" value="ABC_tran_Xtn"/>
    <property type="match status" value="1"/>
</dbReference>
<proteinExistence type="predicted"/>
<dbReference type="FunFam" id="3.40.50.300:FF:000011">
    <property type="entry name" value="Putative ABC transporter ATP-binding component"/>
    <property type="match status" value="1"/>
</dbReference>
<dbReference type="GO" id="GO:0005524">
    <property type="term" value="F:ATP binding"/>
    <property type="evidence" value="ECO:0007669"/>
    <property type="project" value="UniProtKB-KW"/>
</dbReference>
<organism evidence="4 5">
    <name type="scientific">Lactovum miscens</name>
    <dbReference type="NCBI Taxonomy" id="190387"/>
    <lineage>
        <taxon>Bacteria</taxon>
        <taxon>Bacillati</taxon>
        <taxon>Bacillota</taxon>
        <taxon>Bacilli</taxon>
        <taxon>Lactobacillales</taxon>
        <taxon>Streptococcaceae</taxon>
        <taxon>Lactovum</taxon>
    </lineage>
</organism>
<reference evidence="4 5" key="1">
    <citation type="submission" date="2020-08" db="EMBL/GenBank/DDBJ databases">
        <title>Genomic Encyclopedia of Type Strains, Phase IV (KMG-IV): sequencing the most valuable type-strain genomes for metagenomic binning, comparative biology and taxonomic classification.</title>
        <authorList>
            <person name="Goeker M."/>
        </authorList>
    </citation>
    <scope>NUCLEOTIDE SEQUENCE [LARGE SCALE GENOMIC DNA]</scope>
    <source>
        <strain evidence="4 5">DSM 14925</strain>
    </source>
</reference>
<dbReference type="Gene3D" id="3.40.50.300">
    <property type="entry name" value="P-loop containing nucleotide triphosphate hydrolases"/>
    <property type="match status" value="2"/>
</dbReference>
<evidence type="ECO:0000256" key="1">
    <source>
        <dbReference type="ARBA" id="ARBA00022741"/>
    </source>
</evidence>